<comment type="caution">
    <text evidence="10">The sequence shown here is derived from an EMBL/GenBank/DDBJ whole genome shotgun (WGS) entry which is preliminary data.</text>
</comment>
<dbReference type="GO" id="GO:0009927">
    <property type="term" value="F:histidine phosphotransfer kinase activity"/>
    <property type="evidence" value="ECO:0007669"/>
    <property type="project" value="TreeGrafter"/>
</dbReference>
<dbReference type="GO" id="GO:0005886">
    <property type="term" value="C:plasma membrane"/>
    <property type="evidence" value="ECO:0007669"/>
    <property type="project" value="TreeGrafter"/>
</dbReference>
<dbReference type="Gene3D" id="1.10.287.130">
    <property type="match status" value="1"/>
</dbReference>
<evidence type="ECO:0000256" key="7">
    <source>
        <dbReference type="PROSITE-ProRule" id="PRU00169"/>
    </source>
</evidence>
<dbReference type="CDD" id="cd00082">
    <property type="entry name" value="HisKA"/>
    <property type="match status" value="1"/>
</dbReference>
<dbReference type="SUPFAM" id="SSF52172">
    <property type="entry name" value="CheY-like"/>
    <property type="match status" value="1"/>
</dbReference>
<evidence type="ECO:0000259" key="8">
    <source>
        <dbReference type="PROSITE" id="PS50109"/>
    </source>
</evidence>
<dbReference type="AlphaFoldDB" id="A0A926VEM6"/>
<gene>
    <name evidence="10" type="ORF">H6G03_11905</name>
</gene>
<evidence type="ECO:0000259" key="9">
    <source>
        <dbReference type="PROSITE" id="PS50110"/>
    </source>
</evidence>
<dbReference type="Gene3D" id="3.40.50.2300">
    <property type="match status" value="1"/>
</dbReference>
<dbReference type="PRINTS" id="PR00344">
    <property type="entry name" value="BCTRLSENSOR"/>
</dbReference>
<dbReference type="Pfam" id="PF02518">
    <property type="entry name" value="HATPase_c"/>
    <property type="match status" value="1"/>
</dbReference>
<evidence type="ECO:0000313" key="11">
    <source>
        <dbReference type="Proteomes" id="UP000641646"/>
    </source>
</evidence>
<comment type="catalytic activity">
    <reaction evidence="1">
        <text>ATP + protein L-histidine = ADP + protein N-phospho-L-histidine.</text>
        <dbReference type="EC" id="2.7.13.3"/>
    </reaction>
</comment>
<evidence type="ECO:0000256" key="4">
    <source>
        <dbReference type="ARBA" id="ARBA00022679"/>
    </source>
</evidence>
<keyword evidence="11" id="KW-1185">Reference proteome</keyword>
<sequence>MLQTGNGESVNQNLAWRKHFGALQDPESIRREAAELLAKAPPPGQDAKVEEWDHFFGEASNLFDFSVLPIATPARNSDEPTTPNDRTFAPKLCHLGTNPNTCICICPMQNGSERAWQFIKIPLGNVLSSQDLSQDSQSTPQSTPEELLQVTKCYENFCLATLGANMDSSLVAPSIPMLEQETLRLTHEAFGIQYGDLRAKQSGQHIDGKPTSEPDKGSEIFNSSPEAIGGDLWLVLAQDVTDEQQVAKELAAKNADLIQLNRLKDEFLACISHELKTPLTAVLGLSSLLKDRLLGELNDRQIRYARLIHQSARHLMTVVNDILDLTRMETGQLELTLAPVDIQNVCDRAYEQARHLVWGKNKEEEEERIALTPEPNFTLSIETSLESLIADELRLRQMLVNLLSNALKFTEPNGHLGLKVSRWEGWIAFTVWDTGIGIPEEKQHLIFQKFQQLENPLTRQFDGTGLGLVLTQRLARLHGGDVTFISKPGTGSEFTLLLPPSPPGNTYEFPTMSSEWEENSLNQNSYFVQQNSYATHQKSEASSRLVLIVETTPRSIEELTNQLLGLGYRVVIARSGTEALEKARRLQPCAIFLNPLLPLLSGWDVLTLLKSSPQTQHIPVIVTATRAEKNYAYSKRANSFLTLPVQLDDLRQTLESLAHPQASEKGQASGTGLIVLRLSTRAPGDLAEDRNSAIATTNLSVEPTHQPASSTAIFKTSPAGDLEGEKVANSHQASSFPHPNLSKLLHQYNYRILEVDDLDQAELLARVWQPQVVLLESQISDPIPYLEQLSQHPALASLPLVVLDEATAKAALQVSGKHGKLPLQVFPCLTAPGSSLEPNTLLQAIQVAAGMSCKPSILVVDILTLPDLIPSFGPIQPTVTSGMESASSTSPEAGQDRQLTNLDMAAATKKRTEKLQVLIQYFQTAGFKGVIGHSWEEVLRQVQHRSVDLLLIDLAELTTSNQLIKEISALKRFGQRPPTLVLAKQLNTDESSSGLEESLDLALREIATRILPASLSMEELLEQIRQTLTQV</sequence>
<evidence type="ECO:0000256" key="1">
    <source>
        <dbReference type="ARBA" id="ARBA00000085"/>
    </source>
</evidence>
<dbReference type="SMART" id="SM00388">
    <property type="entry name" value="HisKA"/>
    <property type="match status" value="1"/>
</dbReference>
<dbReference type="PROSITE" id="PS50109">
    <property type="entry name" value="HIS_KIN"/>
    <property type="match status" value="1"/>
</dbReference>
<evidence type="ECO:0000256" key="5">
    <source>
        <dbReference type="ARBA" id="ARBA00022777"/>
    </source>
</evidence>
<evidence type="ECO:0000256" key="3">
    <source>
        <dbReference type="ARBA" id="ARBA00022553"/>
    </source>
</evidence>
<dbReference type="EC" id="2.7.13.3" evidence="2"/>
<dbReference type="SMART" id="SM00448">
    <property type="entry name" value="REC"/>
    <property type="match status" value="1"/>
</dbReference>
<dbReference type="InterPro" id="IPR011006">
    <property type="entry name" value="CheY-like_superfamily"/>
</dbReference>
<dbReference type="SMART" id="SM00387">
    <property type="entry name" value="HATPase_c"/>
    <property type="match status" value="1"/>
</dbReference>
<comment type="caution">
    <text evidence="7">Lacks conserved residue(s) required for the propagation of feature annotation.</text>
</comment>
<dbReference type="InterPro" id="IPR001789">
    <property type="entry name" value="Sig_transdc_resp-reg_receiver"/>
</dbReference>
<dbReference type="PANTHER" id="PTHR43047:SF63">
    <property type="entry name" value="HISTIDINE KINASE"/>
    <property type="match status" value="1"/>
</dbReference>
<dbReference type="InterPro" id="IPR036890">
    <property type="entry name" value="HATPase_C_sf"/>
</dbReference>
<dbReference type="InterPro" id="IPR003661">
    <property type="entry name" value="HisK_dim/P_dom"/>
</dbReference>
<dbReference type="Proteomes" id="UP000641646">
    <property type="component" value="Unassembled WGS sequence"/>
</dbReference>
<dbReference type="Gene3D" id="3.30.565.10">
    <property type="entry name" value="Histidine kinase-like ATPase, C-terminal domain"/>
    <property type="match status" value="1"/>
</dbReference>
<dbReference type="GO" id="GO:0000155">
    <property type="term" value="F:phosphorelay sensor kinase activity"/>
    <property type="evidence" value="ECO:0007669"/>
    <property type="project" value="InterPro"/>
</dbReference>
<evidence type="ECO:0000313" key="10">
    <source>
        <dbReference type="EMBL" id="MBD2181803.1"/>
    </source>
</evidence>
<dbReference type="SUPFAM" id="SSF47384">
    <property type="entry name" value="Homodimeric domain of signal transducing histidine kinase"/>
    <property type="match status" value="1"/>
</dbReference>
<name>A0A926VEM6_9CYAN</name>
<dbReference type="EMBL" id="JACJPW010000026">
    <property type="protein sequence ID" value="MBD2181803.1"/>
    <property type="molecule type" value="Genomic_DNA"/>
</dbReference>
<evidence type="ECO:0000256" key="6">
    <source>
        <dbReference type="ARBA" id="ARBA00023012"/>
    </source>
</evidence>
<protein>
    <recommendedName>
        <fullName evidence="2">histidine kinase</fullName>
        <ecNumber evidence="2">2.7.13.3</ecNumber>
    </recommendedName>
</protein>
<keyword evidence="6" id="KW-0902">Two-component regulatory system</keyword>
<keyword evidence="3" id="KW-0597">Phosphoprotein</keyword>
<dbReference type="InterPro" id="IPR036097">
    <property type="entry name" value="HisK_dim/P_sf"/>
</dbReference>
<dbReference type="InterPro" id="IPR003594">
    <property type="entry name" value="HATPase_dom"/>
</dbReference>
<dbReference type="InterPro" id="IPR005467">
    <property type="entry name" value="His_kinase_dom"/>
</dbReference>
<organism evidence="10 11">
    <name type="scientific">Aerosakkonema funiforme FACHB-1375</name>
    <dbReference type="NCBI Taxonomy" id="2949571"/>
    <lineage>
        <taxon>Bacteria</taxon>
        <taxon>Bacillati</taxon>
        <taxon>Cyanobacteriota</taxon>
        <taxon>Cyanophyceae</taxon>
        <taxon>Oscillatoriophycideae</taxon>
        <taxon>Aerosakkonematales</taxon>
        <taxon>Aerosakkonemataceae</taxon>
        <taxon>Aerosakkonema</taxon>
    </lineage>
</organism>
<dbReference type="PANTHER" id="PTHR43047">
    <property type="entry name" value="TWO-COMPONENT HISTIDINE PROTEIN KINASE"/>
    <property type="match status" value="1"/>
</dbReference>
<keyword evidence="5 10" id="KW-0418">Kinase</keyword>
<feature type="domain" description="Response regulatory" evidence="9">
    <location>
        <begin position="545"/>
        <end position="658"/>
    </location>
</feature>
<dbReference type="Pfam" id="PF00512">
    <property type="entry name" value="HisKA"/>
    <property type="match status" value="1"/>
</dbReference>
<proteinExistence type="predicted"/>
<feature type="domain" description="Histidine kinase" evidence="8">
    <location>
        <begin position="270"/>
        <end position="502"/>
    </location>
</feature>
<evidence type="ECO:0000256" key="2">
    <source>
        <dbReference type="ARBA" id="ARBA00012438"/>
    </source>
</evidence>
<dbReference type="Pfam" id="PF00072">
    <property type="entry name" value="Response_reg"/>
    <property type="match status" value="1"/>
</dbReference>
<reference evidence="10" key="2">
    <citation type="submission" date="2020-08" db="EMBL/GenBank/DDBJ databases">
        <authorList>
            <person name="Chen M."/>
            <person name="Teng W."/>
            <person name="Zhao L."/>
            <person name="Hu C."/>
            <person name="Zhou Y."/>
            <person name="Han B."/>
            <person name="Song L."/>
            <person name="Shu W."/>
        </authorList>
    </citation>
    <scope>NUCLEOTIDE SEQUENCE</scope>
    <source>
        <strain evidence="10">FACHB-1375</strain>
    </source>
</reference>
<dbReference type="PROSITE" id="PS50110">
    <property type="entry name" value="RESPONSE_REGULATORY"/>
    <property type="match status" value="1"/>
</dbReference>
<reference evidence="10" key="1">
    <citation type="journal article" date="2015" name="ISME J.">
        <title>Draft Genome Sequence of Streptomyces incarnatus NRRL8089, which Produces the Nucleoside Antibiotic Sinefungin.</title>
        <authorList>
            <person name="Oshima K."/>
            <person name="Hattori M."/>
            <person name="Shimizu H."/>
            <person name="Fukuda K."/>
            <person name="Nemoto M."/>
            <person name="Inagaki K."/>
            <person name="Tamura T."/>
        </authorList>
    </citation>
    <scope>NUCLEOTIDE SEQUENCE</scope>
    <source>
        <strain evidence="10">FACHB-1375</strain>
    </source>
</reference>
<dbReference type="SUPFAM" id="SSF55874">
    <property type="entry name" value="ATPase domain of HSP90 chaperone/DNA topoisomerase II/histidine kinase"/>
    <property type="match status" value="1"/>
</dbReference>
<dbReference type="CDD" id="cd16922">
    <property type="entry name" value="HATPase_EvgS-ArcB-TorS-like"/>
    <property type="match status" value="1"/>
</dbReference>
<keyword evidence="4" id="KW-0808">Transferase</keyword>
<accession>A0A926VEM6</accession>
<dbReference type="InterPro" id="IPR004358">
    <property type="entry name" value="Sig_transdc_His_kin-like_C"/>
</dbReference>